<evidence type="ECO:0000256" key="2">
    <source>
        <dbReference type="ARBA" id="ARBA00006415"/>
    </source>
</evidence>
<comment type="similarity">
    <text evidence="2">Belongs to the CASP family.</text>
</comment>
<keyword evidence="15" id="KW-0371">Homeobox</keyword>
<feature type="coiled-coil region" evidence="10">
    <location>
        <begin position="250"/>
        <end position="326"/>
    </location>
</feature>
<keyword evidence="6 12" id="KW-1133">Transmembrane helix</keyword>
<evidence type="ECO:0000256" key="5">
    <source>
        <dbReference type="ARBA" id="ARBA00022692"/>
    </source>
</evidence>
<feature type="region of interest" description="Disordered" evidence="11">
    <location>
        <begin position="462"/>
        <end position="485"/>
    </location>
</feature>
<evidence type="ECO:0000256" key="12">
    <source>
        <dbReference type="SAM" id="Phobius"/>
    </source>
</evidence>
<name>A0A0K2SW40_LEPSM</name>
<evidence type="ECO:0000256" key="7">
    <source>
        <dbReference type="ARBA" id="ARBA00023034"/>
    </source>
</evidence>
<dbReference type="Pfam" id="PF08172">
    <property type="entry name" value="CASP_C"/>
    <property type="match status" value="1"/>
</dbReference>
<evidence type="ECO:0000256" key="6">
    <source>
        <dbReference type="ARBA" id="ARBA00022989"/>
    </source>
</evidence>
<feature type="coiled-coil region" evidence="10">
    <location>
        <begin position="390"/>
        <end position="445"/>
    </location>
</feature>
<evidence type="ECO:0000256" key="9">
    <source>
        <dbReference type="ARBA" id="ARBA00023136"/>
    </source>
</evidence>
<dbReference type="PANTHER" id="PTHR14043">
    <property type="entry name" value="CCAAT DISPLACEMENT PROTEIN-RELATED"/>
    <property type="match status" value="1"/>
</dbReference>
<feature type="coiled-coil region" evidence="10">
    <location>
        <begin position="122"/>
        <end position="224"/>
    </location>
</feature>
<dbReference type="InterPro" id="IPR012955">
    <property type="entry name" value="CASP_C"/>
</dbReference>
<feature type="coiled-coil region" evidence="10">
    <location>
        <begin position="499"/>
        <end position="533"/>
    </location>
</feature>
<protein>
    <recommendedName>
        <fullName evidence="3">Protein CASP</fullName>
    </recommendedName>
</protein>
<evidence type="ECO:0000256" key="11">
    <source>
        <dbReference type="SAM" id="MobiDB-lite"/>
    </source>
</evidence>
<feature type="domain" description="Cux N-terminal" evidence="14">
    <location>
        <begin position="3"/>
        <end position="114"/>
    </location>
</feature>
<dbReference type="EMBL" id="HACA01000374">
    <property type="protein sequence ID" value="CDW17735.1"/>
    <property type="molecule type" value="Transcribed_RNA"/>
</dbReference>
<evidence type="ECO:0000259" key="14">
    <source>
        <dbReference type="Pfam" id="PF25398"/>
    </source>
</evidence>
<sequence>MSGNRIKSLLKSWEDFGLHSFQEDLDSFAAEITDRVDKSEESKAQLINEYSKWINDSNEVKSPTLTHLITSFQSQVDELTKRSTESEKGFLKLYSKIITDLKDPVPVLMEIRDSVLGRLSKYEDLEIEVSQLRETLKDYNSEISKSRSNEKKLADLKAKVEAYDRNIDATLQERIGEVTKQIAEDSYEKVKEIKYENDMLEMRLSDIESRNRDLQTKHDMVQTELFDLKRRREEKSDAIGSEIDILYDDLENTQSRFVIAEKENEAFKEEISELKRRIAQERLSSSSKEDESAISIREFEAKTREIQRLIKENDQFKKQNSALEEYYDDKFKELDNVIMDLKEQVKYSDNQLSKLSDYDSIKKELHIFKSLEFDDNQEDKPLETLILGKSKELQTKNSLLRLDNEQLRSEFDTLQSKHQLLSSANDKQRDLIAELEKHVESLQNISDSRGEAEGRSSTDILNDALNDEEGGNVSKDDNQNSSSLLPIIKAQRERFRLRHEELEELQSKQLQQMSLLQKEVSDLQRDNVKLYEKIRFLQSPGSTHVRISGDSSEVESRYSTTYEQNLNPFTTFNRREKNRQYGNLNVVEKIILSMVRFMMSNKTARLFVFIYSMLLHGLVFLVLMKMAYHDSELRDMAAEWHDKYSKHMIEVHQSANVG</sequence>
<evidence type="ECO:0000256" key="8">
    <source>
        <dbReference type="ARBA" id="ARBA00023054"/>
    </source>
</evidence>
<reference evidence="15" key="1">
    <citation type="submission" date="2014-05" db="EMBL/GenBank/DDBJ databases">
        <authorList>
            <person name="Chronopoulou M."/>
        </authorList>
    </citation>
    <scope>NUCLEOTIDE SEQUENCE</scope>
    <source>
        <tissue evidence="15">Whole organism</tissue>
    </source>
</reference>
<evidence type="ECO:0000259" key="13">
    <source>
        <dbReference type="Pfam" id="PF08172"/>
    </source>
</evidence>
<keyword evidence="4" id="KW-0813">Transport</keyword>
<evidence type="ECO:0000256" key="4">
    <source>
        <dbReference type="ARBA" id="ARBA00022448"/>
    </source>
</evidence>
<evidence type="ECO:0000256" key="3">
    <source>
        <dbReference type="ARBA" id="ARBA00018691"/>
    </source>
</evidence>
<keyword evidence="8 10" id="KW-0175">Coiled coil</keyword>
<proteinExistence type="inferred from homology"/>
<dbReference type="OrthoDB" id="10257567at2759"/>
<keyword evidence="7" id="KW-0333">Golgi apparatus</keyword>
<dbReference type="GO" id="GO:0006891">
    <property type="term" value="P:intra-Golgi vesicle-mediated transport"/>
    <property type="evidence" value="ECO:0007669"/>
    <property type="project" value="InterPro"/>
</dbReference>
<dbReference type="GO" id="GO:0000139">
    <property type="term" value="C:Golgi membrane"/>
    <property type="evidence" value="ECO:0007669"/>
    <property type="project" value="UniProtKB-SubCell"/>
</dbReference>
<feature type="domain" description="CASP C-terminal" evidence="13">
    <location>
        <begin position="413"/>
        <end position="627"/>
    </location>
</feature>
<comment type="subcellular location">
    <subcellularLocation>
        <location evidence="1">Golgi apparatus membrane</location>
        <topology evidence="1">Single-pass type IV membrane protein</topology>
    </subcellularLocation>
</comment>
<evidence type="ECO:0000256" key="1">
    <source>
        <dbReference type="ARBA" id="ARBA00004409"/>
    </source>
</evidence>
<organism evidence="15">
    <name type="scientific">Lepeophtheirus salmonis</name>
    <name type="common">Salmon louse</name>
    <name type="synonym">Caligus salmonis</name>
    <dbReference type="NCBI Taxonomy" id="72036"/>
    <lineage>
        <taxon>Eukaryota</taxon>
        <taxon>Metazoa</taxon>
        <taxon>Ecdysozoa</taxon>
        <taxon>Arthropoda</taxon>
        <taxon>Crustacea</taxon>
        <taxon>Multicrustacea</taxon>
        <taxon>Hexanauplia</taxon>
        <taxon>Copepoda</taxon>
        <taxon>Siphonostomatoida</taxon>
        <taxon>Caligidae</taxon>
        <taxon>Lepeophtheirus</taxon>
    </lineage>
</organism>
<dbReference type="InterPro" id="IPR057476">
    <property type="entry name" value="Cux_N"/>
</dbReference>
<evidence type="ECO:0000256" key="10">
    <source>
        <dbReference type="SAM" id="Coils"/>
    </source>
</evidence>
<keyword evidence="9 12" id="KW-0472">Membrane</keyword>
<dbReference type="AlphaFoldDB" id="A0A0K2SW40"/>
<dbReference type="Pfam" id="PF25398">
    <property type="entry name" value="CUX1_N"/>
    <property type="match status" value="1"/>
</dbReference>
<dbReference type="GO" id="GO:0003677">
    <property type="term" value="F:DNA binding"/>
    <property type="evidence" value="ECO:0007669"/>
    <property type="project" value="UniProtKB-KW"/>
</dbReference>
<keyword evidence="5 12" id="KW-0812">Transmembrane</keyword>
<feature type="transmembrane region" description="Helical" evidence="12">
    <location>
        <begin position="606"/>
        <end position="624"/>
    </location>
</feature>
<dbReference type="PANTHER" id="PTHR14043:SF2">
    <property type="entry name" value="HOMEOBOX PROTEIN CUT"/>
    <property type="match status" value="1"/>
</dbReference>
<keyword evidence="15" id="KW-0238">DNA-binding</keyword>
<accession>A0A0K2SW40</accession>
<evidence type="ECO:0000313" key="15">
    <source>
        <dbReference type="EMBL" id="CDW17735.1"/>
    </source>
</evidence>